<organism evidence="1 2">
    <name type="scientific">bacterium (Candidatus Gribaldobacteria) CG07_land_8_20_14_0_80_33_18</name>
    <dbReference type="NCBI Taxonomy" id="2014272"/>
    <lineage>
        <taxon>Bacteria</taxon>
        <taxon>Candidatus Gribaldobacteria</taxon>
    </lineage>
</organism>
<sequence length="109" mass="12558">MNGSQKIYFVSMNGTDRIQREIIERIHGPNILVIREDVGFKDEASIINYICTRGASFVYFDSSSVPYSICKKVARFKLDNFGIFQRKNDLITCYHATGRKMSKVFEESC</sequence>
<name>A0A2M6Z2K0_9BACT</name>
<accession>A0A2M6Z2K0</accession>
<evidence type="ECO:0000313" key="1">
    <source>
        <dbReference type="EMBL" id="PIU46631.1"/>
    </source>
</evidence>
<gene>
    <name evidence="1" type="ORF">COS93_02040</name>
</gene>
<comment type="caution">
    <text evidence="1">The sequence shown here is derived from an EMBL/GenBank/DDBJ whole genome shotgun (WGS) entry which is preliminary data.</text>
</comment>
<protein>
    <submittedName>
        <fullName evidence="1">Uncharacterized protein</fullName>
    </submittedName>
</protein>
<evidence type="ECO:0000313" key="2">
    <source>
        <dbReference type="Proteomes" id="UP000228777"/>
    </source>
</evidence>
<dbReference type="Proteomes" id="UP000228777">
    <property type="component" value="Unassembled WGS sequence"/>
</dbReference>
<proteinExistence type="predicted"/>
<dbReference type="EMBL" id="PEWP01000039">
    <property type="protein sequence ID" value="PIU46631.1"/>
    <property type="molecule type" value="Genomic_DNA"/>
</dbReference>
<dbReference type="AlphaFoldDB" id="A0A2M6Z2K0"/>
<reference evidence="2" key="1">
    <citation type="submission" date="2017-09" db="EMBL/GenBank/DDBJ databases">
        <title>Depth-based differentiation of microbial function through sediment-hosted aquifers and enrichment of novel symbionts in the deep terrestrial subsurface.</title>
        <authorList>
            <person name="Probst A.J."/>
            <person name="Ladd B."/>
            <person name="Jarett J.K."/>
            <person name="Geller-Mcgrath D.E."/>
            <person name="Sieber C.M.K."/>
            <person name="Emerson J.B."/>
            <person name="Anantharaman K."/>
            <person name="Thomas B.C."/>
            <person name="Malmstrom R."/>
            <person name="Stieglmeier M."/>
            <person name="Klingl A."/>
            <person name="Woyke T."/>
            <person name="Ryan C.M."/>
            <person name="Banfield J.F."/>
        </authorList>
    </citation>
    <scope>NUCLEOTIDE SEQUENCE [LARGE SCALE GENOMIC DNA]</scope>
</reference>